<proteinExistence type="predicted"/>
<accession>G4YZB7</accession>
<keyword evidence="3" id="KW-1185">Reference proteome</keyword>
<dbReference type="RefSeq" id="XP_009519880.1">
    <property type="nucleotide sequence ID" value="XM_009521585.1"/>
</dbReference>
<feature type="region of interest" description="Disordered" evidence="1">
    <location>
        <begin position="65"/>
        <end position="84"/>
    </location>
</feature>
<reference evidence="2 3" key="1">
    <citation type="journal article" date="2006" name="Science">
        <title>Phytophthora genome sequences uncover evolutionary origins and mechanisms of pathogenesis.</title>
        <authorList>
            <person name="Tyler B.M."/>
            <person name="Tripathy S."/>
            <person name="Zhang X."/>
            <person name="Dehal P."/>
            <person name="Jiang R.H."/>
            <person name="Aerts A."/>
            <person name="Arredondo F.D."/>
            <person name="Baxter L."/>
            <person name="Bensasson D."/>
            <person name="Beynon J.L."/>
            <person name="Chapman J."/>
            <person name="Damasceno C.M."/>
            <person name="Dorrance A.E."/>
            <person name="Dou D."/>
            <person name="Dickerman A.W."/>
            <person name="Dubchak I.L."/>
            <person name="Garbelotto M."/>
            <person name="Gijzen M."/>
            <person name="Gordon S.G."/>
            <person name="Govers F."/>
            <person name="Grunwald N.J."/>
            <person name="Huang W."/>
            <person name="Ivors K.L."/>
            <person name="Jones R.W."/>
            <person name="Kamoun S."/>
            <person name="Krampis K."/>
            <person name="Lamour K.H."/>
            <person name="Lee M.K."/>
            <person name="McDonald W.H."/>
            <person name="Medina M."/>
            <person name="Meijer H.J."/>
            <person name="Nordberg E.K."/>
            <person name="Maclean D.J."/>
            <person name="Ospina-Giraldo M.D."/>
            <person name="Morris P.F."/>
            <person name="Phuntumart V."/>
            <person name="Putnam N.H."/>
            <person name="Rash S."/>
            <person name="Rose J.K."/>
            <person name="Sakihama Y."/>
            <person name="Salamov A.A."/>
            <person name="Savidor A."/>
            <person name="Scheuring C.F."/>
            <person name="Smith B.M."/>
            <person name="Sobral B.W."/>
            <person name="Terry A."/>
            <person name="Torto-Alalibo T.A."/>
            <person name="Win J."/>
            <person name="Xu Z."/>
            <person name="Zhang H."/>
            <person name="Grigoriev I.V."/>
            <person name="Rokhsar D.S."/>
            <person name="Boore J.L."/>
        </authorList>
    </citation>
    <scope>NUCLEOTIDE SEQUENCE [LARGE SCALE GENOMIC DNA]</scope>
    <source>
        <strain evidence="2 3">P6497</strain>
    </source>
</reference>
<protein>
    <submittedName>
        <fullName evidence="2">Uncharacterized protein</fullName>
    </submittedName>
</protein>
<name>G4YZB7_PHYSP</name>
<feature type="region of interest" description="Disordered" evidence="1">
    <location>
        <begin position="208"/>
        <end position="254"/>
    </location>
</feature>
<dbReference type="InParanoid" id="G4YZB7"/>
<dbReference type="GeneID" id="20645304"/>
<evidence type="ECO:0000256" key="1">
    <source>
        <dbReference type="SAM" id="MobiDB-lite"/>
    </source>
</evidence>
<dbReference type="Proteomes" id="UP000002640">
    <property type="component" value="Unassembled WGS sequence"/>
</dbReference>
<dbReference type="AlphaFoldDB" id="G4YZB7"/>
<sequence>MTTNCGSLPYGSNGEFGVANTNEWRGFATVGVEDRTNAILTANSPSVSGGSWNERLGVADGEDLEAEGSAENAGPGGEKNEREQQLSRVTIVGRQLLLDEWTSDGGVPTGALLLLTNEWLQRDKQSMVKTNGNSSKSQLLPHRARKIVDGYQALRRLCGSVPPARAGDTSVTEEIVLIDDELKGKESAQTLLASTSTRFKIPKKRLIHTEEDNHGDTLPPLSAQGNAKKRAKCTHLDVGATEDDDTNPRSEKHQ</sequence>
<evidence type="ECO:0000313" key="2">
    <source>
        <dbReference type="EMBL" id="EGZ24592.1"/>
    </source>
</evidence>
<gene>
    <name evidence="2" type="ORF">PHYSODRAFT_325697</name>
</gene>
<organism evidence="2 3">
    <name type="scientific">Phytophthora sojae (strain P6497)</name>
    <name type="common">Soybean stem and root rot agent</name>
    <name type="synonym">Phytophthora megasperma f. sp. glycines</name>
    <dbReference type="NCBI Taxonomy" id="1094619"/>
    <lineage>
        <taxon>Eukaryota</taxon>
        <taxon>Sar</taxon>
        <taxon>Stramenopiles</taxon>
        <taxon>Oomycota</taxon>
        <taxon>Peronosporomycetes</taxon>
        <taxon>Peronosporales</taxon>
        <taxon>Peronosporaceae</taxon>
        <taxon>Phytophthora</taxon>
    </lineage>
</organism>
<evidence type="ECO:0000313" key="3">
    <source>
        <dbReference type="Proteomes" id="UP000002640"/>
    </source>
</evidence>
<dbReference type="KEGG" id="psoj:PHYSODRAFT_325697"/>
<dbReference type="EMBL" id="JH159152">
    <property type="protein sequence ID" value="EGZ24592.1"/>
    <property type="molecule type" value="Genomic_DNA"/>
</dbReference>